<protein>
    <submittedName>
        <fullName evidence="1">Uncharacterized protein</fullName>
    </submittedName>
</protein>
<accession>A0A420YMD8</accession>
<dbReference type="AlphaFoldDB" id="A0A420YMD8"/>
<organism evidence="1 2">
    <name type="scientific">Coniochaeta pulveracea</name>
    <dbReference type="NCBI Taxonomy" id="177199"/>
    <lineage>
        <taxon>Eukaryota</taxon>
        <taxon>Fungi</taxon>
        <taxon>Dikarya</taxon>
        <taxon>Ascomycota</taxon>
        <taxon>Pezizomycotina</taxon>
        <taxon>Sordariomycetes</taxon>
        <taxon>Sordariomycetidae</taxon>
        <taxon>Coniochaetales</taxon>
        <taxon>Coniochaetaceae</taxon>
        <taxon>Coniochaeta</taxon>
    </lineage>
</organism>
<reference evidence="1 2" key="1">
    <citation type="submission" date="2018-08" db="EMBL/GenBank/DDBJ databases">
        <title>Draft genome of the lignicolous fungus Coniochaeta pulveracea.</title>
        <authorList>
            <person name="Borstlap C.J."/>
            <person name="De Witt R.N."/>
            <person name="Botha A."/>
            <person name="Volschenk H."/>
        </authorList>
    </citation>
    <scope>NUCLEOTIDE SEQUENCE [LARGE SCALE GENOMIC DNA]</scope>
    <source>
        <strain evidence="1 2">CAB683</strain>
    </source>
</reference>
<name>A0A420YMD8_9PEZI</name>
<dbReference type="EMBL" id="QVQW01000003">
    <property type="protein sequence ID" value="RKU48956.1"/>
    <property type="molecule type" value="Genomic_DNA"/>
</dbReference>
<evidence type="ECO:0000313" key="1">
    <source>
        <dbReference type="EMBL" id="RKU48956.1"/>
    </source>
</evidence>
<keyword evidence="2" id="KW-1185">Reference proteome</keyword>
<evidence type="ECO:0000313" key="2">
    <source>
        <dbReference type="Proteomes" id="UP000275385"/>
    </source>
</evidence>
<gene>
    <name evidence="1" type="ORF">DL546_009406</name>
</gene>
<dbReference type="Proteomes" id="UP000275385">
    <property type="component" value="Unassembled WGS sequence"/>
</dbReference>
<sequence>MGVVLLTVVVEVECSPLVKDVRVEGLIASVDCDVEADEAVAEDVVAGEDVLGGDTEDDIDDVTGSDDGLGSDDALGFGDVLVGSLALSGVVLDVCDVAMLMDGIVGKVTSGDVLVDGGGGGPAL</sequence>
<proteinExistence type="predicted"/>
<comment type="caution">
    <text evidence="1">The sequence shown here is derived from an EMBL/GenBank/DDBJ whole genome shotgun (WGS) entry which is preliminary data.</text>
</comment>